<evidence type="ECO:0000256" key="1">
    <source>
        <dbReference type="ARBA" id="ARBA00004651"/>
    </source>
</evidence>
<reference evidence="10 11" key="1">
    <citation type="submission" date="2017-08" db="EMBL/GenBank/DDBJ databases">
        <title>Infants hospitalized years apart are colonized by the same room-sourced microbial strains.</title>
        <authorList>
            <person name="Brooks B."/>
            <person name="Olm M.R."/>
            <person name="Firek B.A."/>
            <person name="Baker R."/>
            <person name="Thomas B.C."/>
            <person name="Morowitz M.J."/>
            <person name="Banfield J.F."/>
        </authorList>
    </citation>
    <scope>NUCLEOTIDE SEQUENCE [LARGE SCALE GENOMIC DNA]</scope>
    <source>
        <strain evidence="10">S2_005_001_R2_27</strain>
    </source>
</reference>
<evidence type="ECO:0000313" key="11">
    <source>
        <dbReference type="Proteomes" id="UP000248887"/>
    </source>
</evidence>
<dbReference type="GO" id="GO:0005886">
    <property type="term" value="C:plasma membrane"/>
    <property type="evidence" value="ECO:0007669"/>
    <property type="project" value="UniProtKB-SubCell"/>
</dbReference>
<evidence type="ECO:0000256" key="4">
    <source>
        <dbReference type="ARBA" id="ARBA00022692"/>
    </source>
</evidence>
<keyword evidence="7 9" id="KW-0472">Membrane</keyword>
<feature type="transmembrane region" description="Helical" evidence="9">
    <location>
        <begin position="99"/>
        <end position="120"/>
    </location>
</feature>
<evidence type="ECO:0000313" key="10">
    <source>
        <dbReference type="EMBL" id="PZQ83068.1"/>
    </source>
</evidence>
<keyword evidence="3" id="KW-1003">Cell membrane</keyword>
<dbReference type="GO" id="GO:0022857">
    <property type="term" value="F:transmembrane transporter activity"/>
    <property type="evidence" value="ECO:0007669"/>
    <property type="project" value="InterPro"/>
</dbReference>
<evidence type="ECO:0000256" key="7">
    <source>
        <dbReference type="ARBA" id="ARBA00023136"/>
    </source>
</evidence>
<accession>A0A2W5R070</accession>
<evidence type="ECO:0000256" key="8">
    <source>
        <dbReference type="ARBA" id="ARBA00037998"/>
    </source>
</evidence>
<feature type="transmembrane region" description="Helical" evidence="9">
    <location>
        <begin position="140"/>
        <end position="161"/>
    </location>
</feature>
<dbReference type="AlphaFoldDB" id="A0A2W5R070"/>
<evidence type="ECO:0000256" key="6">
    <source>
        <dbReference type="ARBA" id="ARBA00022989"/>
    </source>
</evidence>
<dbReference type="CDD" id="cd06582">
    <property type="entry name" value="TM_PBP1_LivH_like"/>
    <property type="match status" value="1"/>
</dbReference>
<organism evidence="10 11">
    <name type="scientific">Ancylobacter novellus</name>
    <name type="common">Thiobacillus novellus</name>
    <dbReference type="NCBI Taxonomy" id="921"/>
    <lineage>
        <taxon>Bacteria</taxon>
        <taxon>Pseudomonadati</taxon>
        <taxon>Pseudomonadota</taxon>
        <taxon>Alphaproteobacteria</taxon>
        <taxon>Hyphomicrobiales</taxon>
        <taxon>Xanthobacteraceae</taxon>
        <taxon>Ancylobacter</taxon>
    </lineage>
</organism>
<dbReference type="PANTHER" id="PTHR11795">
    <property type="entry name" value="BRANCHED-CHAIN AMINO ACID TRANSPORT SYSTEM PERMEASE PROTEIN LIVH"/>
    <property type="match status" value="1"/>
</dbReference>
<feature type="transmembrane region" description="Helical" evidence="9">
    <location>
        <begin position="59"/>
        <end position="78"/>
    </location>
</feature>
<feature type="transmembrane region" description="Helical" evidence="9">
    <location>
        <begin position="227"/>
        <end position="252"/>
    </location>
</feature>
<name>A0A2W5R070_ANCNO</name>
<evidence type="ECO:0000256" key="3">
    <source>
        <dbReference type="ARBA" id="ARBA00022475"/>
    </source>
</evidence>
<evidence type="ECO:0000256" key="9">
    <source>
        <dbReference type="SAM" id="Phobius"/>
    </source>
</evidence>
<dbReference type="GO" id="GO:0006865">
    <property type="term" value="P:amino acid transport"/>
    <property type="evidence" value="ECO:0007669"/>
    <property type="project" value="UniProtKB-KW"/>
</dbReference>
<feature type="transmembrane region" description="Helical" evidence="9">
    <location>
        <begin position="168"/>
        <end position="188"/>
    </location>
</feature>
<evidence type="ECO:0000256" key="2">
    <source>
        <dbReference type="ARBA" id="ARBA00022448"/>
    </source>
</evidence>
<dbReference type="EMBL" id="QFQD01000024">
    <property type="protein sequence ID" value="PZQ83068.1"/>
    <property type="molecule type" value="Genomic_DNA"/>
</dbReference>
<comment type="subcellular location">
    <subcellularLocation>
        <location evidence="1">Cell membrane</location>
        <topology evidence="1">Multi-pass membrane protein</topology>
    </subcellularLocation>
</comment>
<feature type="transmembrane region" description="Helical" evidence="9">
    <location>
        <begin position="264"/>
        <end position="285"/>
    </location>
</feature>
<dbReference type="Pfam" id="PF02653">
    <property type="entry name" value="BPD_transp_2"/>
    <property type="match status" value="1"/>
</dbReference>
<keyword evidence="4 9" id="KW-0812">Transmembrane</keyword>
<keyword evidence="2" id="KW-0813">Transport</keyword>
<dbReference type="Proteomes" id="UP000248887">
    <property type="component" value="Unassembled WGS sequence"/>
</dbReference>
<proteinExistence type="inferred from homology"/>
<feature type="transmembrane region" description="Helical" evidence="9">
    <location>
        <begin position="194"/>
        <end position="215"/>
    </location>
</feature>
<evidence type="ECO:0000256" key="5">
    <source>
        <dbReference type="ARBA" id="ARBA00022970"/>
    </source>
</evidence>
<comment type="caution">
    <text evidence="10">The sequence shown here is derived from an EMBL/GenBank/DDBJ whole genome shotgun (WGS) entry which is preliminary data.</text>
</comment>
<gene>
    <name evidence="10" type="ORF">DI549_09290</name>
</gene>
<dbReference type="InterPro" id="IPR001851">
    <property type="entry name" value="ABC_transp_permease"/>
</dbReference>
<dbReference type="InterPro" id="IPR052157">
    <property type="entry name" value="BCAA_transport_permease"/>
</dbReference>
<keyword evidence="6 9" id="KW-1133">Transmembrane helix</keyword>
<protein>
    <submittedName>
        <fullName evidence="10">Branched-chain amino acid ABC transporter permease</fullName>
    </submittedName>
</protein>
<sequence length="290" mass="30405">MYGIDLLFAGLTLGGLYALVAMGLTLQFGVARIINLSYGEFLVASSFAALALVNLGINPIAGLVLLIPVGFALHWLIYRVLMLPLVKRTKAGPQLEVDSILATFGILFVVQGIMLVVFGGNYFSYSFLSFPIHVLGANVAANRLLVFTFAMVIGGGSYLLMTRTRIGMAMRAVATAPSFVSLVGINVIRVSALAFAAGGAMVAASGVLISMFLPFTSSMGALFTMKALVVVIMGGVGNLMGCLVAGMLLGFAEAFVARYVDPGLTLAANYALFLAVLLLLPNGIFGRTAR</sequence>
<dbReference type="PANTHER" id="PTHR11795:SF445">
    <property type="entry name" value="AMINO ACID ABC TRANSPORTER PERMEASE PROTEIN"/>
    <property type="match status" value="1"/>
</dbReference>
<comment type="similarity">
    <text evidence="8">Belongs to the binding-protein-dependent transport system permease family. LivHM subfamily.</text>
</comment>
<feature type="transmembrane region" description="Helical" evidence="9">
    <location>
        <begin position="6"/>
        <end position="26"/>
    </location>
</feature>
<keyword evidence="5" id="KW-0029">Amino-acid transport</keyword>